<evidence type="ECO:0000259" key="10">
    <source>
        <dbReference type="PROSITE" id="PS50008"/>
    </source>
</evidence>
<evidence type="ECO:0000313" key="12">
    <source>
        <dbReference type="EMBL" id="SPZ07731.1"/>
    </source>
</evidence>
<comment type="similarity">
    <text evidence="1 8">Belongs to the outer membrane factor (OMF) (TC 1.B.17) family.</text>
</comment>
<dbReference type="RefSeq" id="WP_010794686.1">
    <property type="nucleotide sequence ID" value="NZ_CP069262.1"/>
</dbReference>
<keyword evidence="5 8" id="KW-0564">Palmitate</keyword>
<evidence type="ECO:0000313" key="13">
    <source>
        <dbReference type="Proteomes" id="UP000250443"/>
    </source>
</evidence>
<dbReference type="InterPro" id="IPR003423">
    <property type="entry name" value="OMP_efflux"/>
</dbReference>
<feature type="domain" description="PI-PLC Y-box" evidence="10">
    <location>
        <begin position="318"/>
        <end position="363"/>
    </location>
</feature>
<name>A0A2X2CLS2_PSELU</name>
<dbReference type="GO" id="GO:0035556">
    <property type="term" value="P:intracellular signal transduction"/>
    <property type="evidence" value="ECO:0007669"/>
    <property type="project" value="InterPro"/>
</dbReference>
<reference evidence="12 13" key="1">
    <citation type="submission" date="2018-06" db="EMBL/GenBank/DDBJ databases">
        <authorList>
            <consortium name="Pathogen Informatics"/>
            <person name="Doyle S."/>
        </authorList>
    </citation>
    <scope>NUCLEOTIDE SEQUENCE [LARGE SCALE GENOMIC DNA]</scope>
    <source>
        <strain evidence="12 13">NCTC11842</strain>
    </source>
</reference>
<keyword evidence="3 8" id="KW-0812">Transmembrane</keyword>
<keyword evidence="7 8" id="KW-0449">Lipoprotein</keyword>
<dbReference type="Gene3D" id="1.20.1600.10">
    <property type="entry name" value="Outer membrane efflux proteins (OEP)"/>
    <property type="match status" value="1"/>
</dbReference>
<accession>A0A2X2CLS2</accession>
<proteinExistence type="inferred from homology"/>
<keyword evidence="9" id="KW-0175">Coiled coil</keyword>
<dbReference type="EMBL" id="UAUF01000012">
    <property type="protein sequence ID" value="SPZ07731.1"/>
    <property type="molecule type" value="Genomic_DNA"/>
</dbReference>
<dbReference type="Proteomes" id="UP000626180">
    <property type="component" value="Unassembled WGS sequence"/>
</dbReference>
<keyword evidence="4 8" id="KW-0472">Membrane</keyword>
<dbReference type="InterPro" id="IPR010131">
    <property type="entry name" value="MdtP/NodT-like"/>
</dbReference>
<reference evidence="11 14" key="2">
    <citation type="submission" date="2020-10" db="EMBL/GenBank/DDBJ databases">
        <title>Genome sequences of Pseudomonas isolates.</title>
        <authorList>
            <person name="Wessels L."/>
            <person name="Reich F."/>
            <person name="Hammerl J."/>
        </authorList>
    </citation>
    <scope>NUCLEOTIDE SEQUENCE [LARGE SCALE GENOMIC DNA]</scope>
    <source>
        <strain evidence="11 14">20-MO00624-0</strain>
    </source>
</reference>
<dbReference type="NCBIfam" id="TIGR01845">
    <property type="entry name" value="outer_NodT"/>
    <property type="match status" value="1"/>
</dbReference>
<dbReference type="PROSITE" id="PS51257">
    <property type="entry name" value="PROKAR_LIPOPROTEIN"/>
    <property type="match status" value="1"/>
</dbReference>
<evidence type="ECO:0000256" key="4">
    <source>
        <dbReference type="ARBA" id="ARBA00023136"/>
    </source>
</evidence>
<keyword evidence="6" id="KW-0998">Cell outer membrane</keyword>
<comment type="subcellular location">
    <subcellularLocation>
        <location evidence="8">Cell outer membrane</location>
        <topology evidence="8">Lipid-anchor</topology>
    </subcellularLocation>
</comment>
<keyword evidence="2 8" id="KW-1134">Transmembrane beta strand</keyword>
<dbReference type="GO" id="GO:0015562">
    <property type="term" value="F:efflux transmembrane transporter activity"/>
    <property type="evidence" value="ECO:0007669"/>
    <property type="project" value="InterPro"/>
</dbReference>
<dbReference type="Proteomes" id="UP000250443">
    <property type="component" value="Unassembled WGS sequence"/>
</dbReference>
<dbReference type="Pfam" id="PF02321">
    <property type="entry name" value="OEP"/>
    <property type="match status" value="2"/>
</dbReference>
<dbReference type="GO" id="GO:0009279">
    <property type="term" value="C:cell outer membrane"/>
    <property type="evidence" value="ECO:0007669"/>
    <property type="project" value="UniProtKB-SubCell"/>
</dbReference>
<dbReference type="SUPFAM" id="SSF56954">
    <property type="entry name" value="Outer membrane efflux proteins (OEP)"/>
    <property type="match status" value="1"/>
</dbReference>
<organism evidence="12 13">
    <name type="scientific">Pseudomonas luteola</name>
    <dbReference type="NCBI Taxonomy" id="47886"/>
    <lineage>
        <taxon>Bacteria</taxon>
        <taxon>Pseudomonadati</taxon>
        <taxon>Pseudomonadota</taxon>
        <taxon>Gammaproteobacteria</taxon>
        <taxon>Pseudomonadales</taxon>
        <taxon>Pseudomonadaceae</taxon>
        <taxon>Pseudomonas</taxon>
    </lineage>
</organism>
<evidence type="ECO:0000256" key="1">
    <source>
        <dbReference type="ARBA" id="ARBA00007613"/>
    </source>
</evidence>
<dbReference type="PANTHER" id="PTHR30203:SF30">
    <property type="entry name" value="OUTER MEMBRANE PROTEIN-RELATED"/>
    <property type="match status" value="1"/>
</dbReference>
<dbReference type="InterPro" id="IPR001711">
    <property type="entry name" value="PLipase_C_Pinositol-sp_Y"/>
</dbReference>
<feature type="coiled-coil region" evidence="9">
    <location>
        <begin position="214"/>
        <end position="241"/>
    </location>
</feature>
<dbReference type="Gene3D" id="2.20.200.10">
    <property type="entry name" value="Outer membrane efflux proteins (OEP)"/>
    <property type="match status" value="1"/>
</dbReference>
<dbReference type="PANTHER" id="PTHR30203">
    <property type="entry name" value="OUTER MEMBRANE CATION EFFLUX PROTEIN"/>
    <property type="match status" value="1"/>
</dbReference>
<evidence type="ECO:0000256" key="9">
    <source>
        <dbReference type="SAM" id="Coils"/>
    </source>
</evidence>
<dbReference type="GO" id="GO:0006629">
    <property type="term" value="P:lipid metabolic process"/>
    <property type="evidence" value="ECO:0007669"/>
    <property type="project" value="InterPro"/>
</dbReference>
<keyword evidence="14" id="KW-1185">Reference proteome</keyword>
<evidence type="ECO:0000256" key="3">
    <source>
        <dbReference type="ARBA" id="ARBA00022692"/>
    </source>
</evidence>
<dbReference type="GO" id="GO:0004435">
    <property type="term" value="F:phosphatidylinositol-4,5-bisphosphate phospholipase C activity"/>
    <property type="evidence" value="ECO:0007669"/>
    <property type="project" value="InterPro"/>
</dbReference>
<sequence length="460" mass="50731">MRDVRFHPLLLALAVSLAACVPPKKPLPPEAAIQPPGQWRVASEPASAVRSDWWRNFNDPRLTRLVEAALEHNTDVLAAISRVDAAREQIALARSALFPSVNASVATQTNRNLGTLGITHTRSAQPQVQIAYELDVWGRLRTLEQAARLQYQASQTDRDAVLLTVASTTARAYITLLSLDAQLQVTRETAESRLGALKVAEDRAGEGYTSELELTQAQSEYEAAMQMIPQLQQAIRRQENAIQVLTGALPAPVDRGLHFQDVHPPHVPGVLPSELLRRRPDVARAEQQLAASDLTLEARRDEFLPQVQLSGSVGRLYINSLNYDPVKVWSLGASILAPIFTAGRLEAQVNIATAQRNQAAYAYRAAALNAFADVENALSGVTLYAEQIDRIQARRRTLARSLEIARDRYRSGYSSYLDELDAQRNLFNLDLAAVQVRESQLNNVISLYQALGGGWTPARD</sequence>
<dbReference type="PROSITE" id="PS50008">
    <property type="entry name" value="PIPLC_Y_DOMAIN"/>
    <property type="match status" value="1"/>
</dbReference>
<evidence type="ECO:0000313" key="14">
    <source>
        <dbReference type="Proteomes" id="UP000626180"/>
    </source>
</evidence>
<dbReference type="EMBL" id="JADMCD010000009">
    <property type="protein sequence ID" value="MBF8642360.1"/>
    <property type="molecule type" value="Genomic_DNA"/>
</dbReference>
<evidence type="ECO:0000313" key="11">
    <source>
        <dbReference type="EMBL" id="MBF8642360.1"/>
    </source>
</evidence>
<evidence type="ECO:0000256" key="2">
    <source>
        <dbReference type="ARBA" id="ARBA00022452"/>
    </source>
</evidence>
<evidence type="ECO:0000256" key="5">
    <source>
        <dbReference type="ARBA" id="ARBA00023139"/>
    </source>
</evidence>
<gene>
    <name evidence="12" type="primary">oprM_2</name>
    <name evidence="11" type="ORF">IRZ65_16910</name>
    <name evidence="12" type="ORF">NCTC11842_02475</name>
</gene>
<evidence type="ECO:0000256" key="6">
    <source>
        <dbReference type="ARBA" id="ARBA00023237"/>
    </source>
</evidence>
<evidence type="ECO:0000256" key="7">
    <source>
        <dbReference type="ARBA" id="ARBA00023288"/>
    </source>
</evidence>
<dbReference type="AlphaFoldDB" id="A0A2X2CLS2"/>
<protein>
    <submittedName>
        <fullName evidence="11">Efflux transporter outer membrane subunit</fullName>
    </submittedName>
    <submittedName>
        <fullName evidence="12">Type I secretion outer membrane protein</fullName>
    </submittedName>
</protein>
<evidence type="ECO:0000256" key="8">
    <source>
        <dbReference type="RuleBase" id="RU362097"/>
    </source>
</evidence>